<dbReference type="EMBL" id="AP024329">
    <property type="protein sequence ID" value="BCQ36005.1"/>
    <property type="molecule type" value="Genomic_DNA"/>
</dbReference>
<accession>A0ABM7N3W8</accession>
<dbReference type="Proteomes" id="UP000677515">
    <property type="component" value="Chromosome"/>
</dbReference>
<proteinExistence type="predicted"/>
<feature type="compositionally biased region" description="Polar residues" evidence="1">
    <location>
        <begin position="104"/>
        <end position="114"/>
    </location>
</feature>
<sequence length="114" mass="12188">MTTINTSSSVSGSSSGGGSVSQTASIYKQIVKLQEQLKNLSGDTTLTTEQKSEQQQLIESQIALLQSQIAQIQQQEAEKAAEKQQESKAADSGSSKIADGVNRPTENNKLNVYI</sequence>
<keyword evidence="3" id="KW-1185">Reference proteome</keyword>
<gene>
    <name evidence="2" type="ORF">ERHA53_33480</name>
</gene>
<dbReference type="Pfam" id="PF14282">
    <property type="entry name" value="FlxA"/>
    <property type="match status" value="1"/>
</dbReference>
<dbReference type="RefSeq" id="WP_171148996.1">
    <property type="nucleotide sequence ID" value="NZ_AP024329.1"/>
</dbReference>
<evidence type="ECO:0008006" key="4">
    <source>
        <dbReference type="Google" id="ProtNLM"/>
    </source>
</evidence>
<reference evidence="2 3" key="1">
    <citation type="submission" date="2021-01" db="EMBL/GenBank/DDBJ databases">
        <title>Complete genome sequence of Erwinia rhapontici MAFF 311153.</title>
        <authorList>
            <person name="Morohoshi T."/>
            <person name="Someya N."/>
        </authorList>
    </citation>
    <scope>NUCLEOTIDE SEQUENCE [LARGE SCALE GENOMIC DNA]</scope>
    <source>
        <strain evidence="2 3">MAFF 311153</strain>
    </source>
</reference>
<evidence type="ECO:0000256" key="1">
    <source>
        <dbReference type="SAM" id="MobiDB-lite"/>
    </source>
</evidence>
<evidence type="ECO:0000313" key="3">
    <source>
        <dbReference type="Proteomes" id="UP000677515"/>
    </source>
</evidence>
<feature type="compositionally biased region" description="Basic and acidic residues" evidence="1">
    <location>
        <begin position="77"/>
        <end position="89"/>
    </location>
</feature>
<dbReference type="InterPro" id="IPR025577">
    <property type="entry name" value="FlxA"/>
</dbReference>
<evidence type="ECO:0000313" key="2">
    <source>
        <dbReference type="EMBL" id="BCQ36005.1"/>
    </source>
</evidence>
<feature type="region of interest" description="Disordered" evidence="1">
    <location>
        <begin position="77"/>
        <end position="114"/>
    </location>
</feature>
<dbReference type="GeneID" id="99867649"/>
<name>A0ABM7N3W8_ERWRD</name>
<feature type="region of interest" description="Disordered" evidence="1">
    <location>
        <begin position="1"/>
        <end position="21"/>
    </location>
</feature>
<organism evidence="2 3">
    <name type="scientific">Erwinia rhapontici</name>
    <name type="common">Pectobacterium rhapontici</name>
    <dbReference type="NCBI Taxonomy" id="55212"/>
    <lineage>
        <taxon>Bacteria</taxon>
        <taxon>Pseudomonadati</taxon>
        <taxon>Pseudomonadota</taxon>
        <taxon>Gammaproteobacteria</taxon>
        <taxon>Enterobacterales</taxon>
        <taxon>Erwiniaceae</taxon>
        <taxon>Erwinia</taxon>
    </lineage>
</organism>
<protein>
    <recommendedName>
        <fullName evidence="4">FlxA-like protein</fullName>
    </recommendedName>
</protein>